<proteinExistence type="predicted"/>
<gene>
    <name evidence="1" type="ORF">C1645_827367</name>
</gene>
<evidence type="ECO:0000313" key="1">
    <source>
        <dbReference type="EMBL" id="RIA87730.1"/>
    </source>
</evidence>
<evidence type="ECO:0000313" key="2">
    <source>
        <dbReference type="Proteomes" id="UP000265703"/>
    </source>
</evidence>
<dbReference type="Proteomes" id="UP000265703">
    <property type="component" value="Unassembled WGS sequence"/>
</dbReference>
<name>A0A397SNE7_9GLOM</name>
<dbReference type="EMBL" id="QKYT01000295">
    <property type="protein sequence ID" value="RIA87730.1"/>
    <property type="molecule type" value="Genomic_DNA"/>
</dbReference>
<comment type="caution">
    <text evidence="1">The sequence shown here is derived from an EMBL/GenBank/DDBJ whole genome shotgun (WGS) entry which is preliminary data.</text>
</comment>
<organism evidence="1 2">
    <name type="scientific">Glomus cerebriforme</name>
    <dbReference type="NCBI Taxonomy" id="658196"/>
    <lineage>
        <taxon>Eukaryota</taxon>
        <taxon>Fungi</taxon>
        <taxon>Fungi incertae sedis</taxon>
        <taxon>Mucoromycota</taxon>
        <taxon>Glomeromycotina</taxon>
        <taxon>Glomeromycetes</taxon>
        <taxon>Glomerales</taxon>
        <taxon>Glomeraceae</taxon>
        <taxon>Glomus</taxon>
    </lineage>
</organism>
<sequence>MDVGFCVLLIAVISHKENGFIGNVGHVFSKAQSSEENHYSNSRFSIRIHQVIPVLAIGAAAEKARVVPLLAFYIHILTNKCGTDFDEVHITSGAAALTLN</sequence>
<keyword evidence="2" id="KW-1185">Reference proteome</keyword>
<reference evidence="1 2" key="1">
    <citation type="submission" date="2018-06" db="EMBL/GenBank/DDBJ databases">
        <title>Comparative genomics reveals the genomic features of Rhizophagus irregularis, R. cerebriforme, R. diaphanum and Gigaspora rosea, and their symbiotic lifestyle signature.</title>
        <authorList>
            <person name="Morin E."/>
            <person name="San Clemente H."/>
            <person name="Chen E.C.H."/>
            <person name="De La Providencia I."/>
            <person name="Hainaut M."/>
            <person name="Kuo A."/>
            <person name="Kohler A."/>
            <person name="Murat C."/>
            <person name="Tang N."/>
            <person name="Roy S."/>
            <person name="Loubradou J."/>
            <person name="Henrissat B."/>
            <person name="Grigoriev I.V."/>
            <person name="Corradi N."/>
            <person name="Roux C."/>
            <person name="Martin F.M."/>
        </authorList>
    </citation>
    <scope>NUCLEOTIDE SEQUENCE [LARGE SCALE GENOMIC DNA]</scope>
    <source>
        <strain evidence="1 2">DAOM 227022</strain>
    </source>
</reference>
<accession>A0A397SNE7</accession>
<protein>
    <submittedName>
        <fullName evidence="1">Uncharacterized protein</fullName>
    </submittedName>
</protein>
<dbReference type="AlphaFoldDB" id="A0A397SNE7"/>